<accession>A0A1N6YQ29</accession>
<dbReference type="STRING" id="58117.SAMN05421833_106230"/>
<dbReference type="InterPro" id="IPR046214">
    <property type="entry name" value="DUF6247"/>
</dbReference>
<dbReference type="Pfam" id="PF19760">
    <property type="entry name" value="DUF6247"/>
    <property type="match status" value="1"/>
</dbReference>
<gene>
    <name evidence="1" type="ORF">SAMN05421833_106230</name>
</gene>
<name>A0A1N6YQ29_9ACTN</name>
<evidence type="ECO:0000313" key="1">
    <source>
        <dbReference type="EMBL" id="SIR16549.1"/>
    </source>
</evidence>
<evidence type="ECO:0000313" key="2">
    <source>
        <dbReference type="Proteomes" id="UP000186096"/>
    </source>
</evidence>
<protein>
    <submittedName>
        <fullName evidence="1">Uncharacterized protein</fullName>
    </submittedName>
</protein>
<dbReference type="RefSeq" id="WP_076434482.1">
    <property type="nucleotide sequence ID" value="NZ_FTNI01000006.1"/>
</dbReference>
<sequence>MSAQPQEFTPEGPLPEKNLRAIRRALVVPQDREGFDAGLDVVLAEVRASLDLGRLSEFIHTWWLIACDSVKDPQGRRDVYERAAHVQELADAGQPIPRGGKTWRQLLAERGVER</sequence>
<dbReference type="OrthoDB" id="3532320at2"/>
<dbReference type="EMBL" id="FTNI01000006">
    <property type="protein sequence ID" value="SIR16549.1"/>
    <property type="molecule type" value="Genomic_DNA"/>
</dbReference>
<reference evidence="2" key="1">
    <citation type="submission" date="2017-01" db="EMBL/GenBank/DDBJ databases">
        <authorList>
            <person name="Varghese N."/>
            <person name="Submissions S."/>
        </authorList>
    </citation>
    <scope>NUCLEOTIDE SEQUENCE [LARGE SCALE GENOMIC DNA]</scope>
    <source>
        <strain evidence="2">ATCC 12950</strain>
    </source>
</reference>
<dbReference type="Proteomes" id="UP000186096">
    <property type="component" value="Unassembled WGS sequence"/>
</dbReference>
<proteinExistence type="predicted"/>
<keyword evidence="2" id="KW-1185">Reference proteome</keyword>
<dbReference type="AlphaFoldDB" id="A0A1N6YQ29"/>
<organism evidence="1 2">
    <name type="scientific">Microbispora rosea</name>
    <dbReference type="NCBI Taxonomy" id="58117"/>
    <lineage>
        <taxon>Bacteria</taxon>
        <taxon>Bacillati</taxon>
        <taxon>Actinomycetota</taxon>
        <taxon>Actinomycetes</taxon>
        <taxon>Streptosporangiales</taxon>
        <taxon>Streptosporangiaceae</taxon>
        <taxon>Microbispora</taxon>
    </lineage>
</organism>